<feature type="transmembrane region" description="Helical" evidence="6">
    <location>
        <begin position="57"/>
        <end position="79"/>
    </location>
</feature>
<evidence type="ECO:0000256" key="4">
    <source>
        <dbReference type="ARBA" id="ARBA00023136"/>
    </source>
</evidence>
<feature type="region of interest" description="Disordered" evidence="5">
    <location>
        <begin position="25"/>
        <end position="50"/>
    </location>
</feature>
<dbReference type="GO" id="GO:0005774">
    <property type="term" value="C:vacuolar membrane"/>
    <property type="evidence" value="ECO:0007669"/>
    <property type="project" value="TreeGrafter"/>
</dbReference>
<feature type="transmembrane region" description="Helical" evidence="6">
    <location>
        <begin position="85"/>
        <end position="106"/>
    </location>
</feature>
<organism evidence="8">
    <name type="scientific">Amphimedon queenslandica</name>
    <name type="common">Sponge</name>
    <dbReference type="NCBI Taxonomy" id="400682"/>
    <lineage>
        <taxon>Eukaryota</taxon>
        <taxon>Metazoa</taxon>
        <taxon>Porifera</taxon>
        <taxon>Demospongiae</taxon>
        <taxon>Heteroscleromorpha</taxon>
        <taxon>Haplosclerida</taxon>
        <taxon>Niphatidae</taxon>
        <taxon>Amphimedon</taxon>
    </lineage>
</organism>
<feature type="transmembrane region" description="Helical" evidence="6">
    <location>
        <begin position="146"/>
        <end position="168"/>
    </location>
</feature>
<dbReference type="STRING" id="400682.A0A1X7UU07"/>
<evidence type="ECO:0000256" key="6">
    <source>
        <dbReference type="SAM" id="Phobius"/>
    </source>
</evidence>
<dbReference type="InParanoid" id="A0A1X7UU07"/>
<feature type="transmembrane region" description="Helical" evidence="6">
    <location>
        <begin position="174"/>
        <end position="198"/>
    </location>
</feature>
<comment type="subcellular location">
    <subcellularLocation>
        <location evidence="1">Membrane</location>
        <topology evidence="1">Multi-pass membrane protein</topology>
    </subcellularLocation>
</comment>
<feature type="transmembrane region" description="Helical" evidence="6">
    <location>
        <begin position="391"/>
        <end position="408"/>
    </location>
</feature>
<dbReference type="Pfam" id="PF01490">
    <property type="entry name" value="Aa_trans"/>
    <property type="match status" value="1"/>
</dbReference>
<dbReference type="GO" id="GO:0015179">
    <property type="term" value="F:L-amino acid transmembrane transporter activity"/>
    <property type="evidence" value="ECO:0007669"/>
    <property type="project" value="TreeGrafter"/>
</dbReference>
<reference evidence="8" key="1">
    <citation type="submission" date="2017-05" db="UniProtKB">
        <authorList>
            <consortium name="EnsemblMetazoa"/>
        </authorList>
    </citation>
    <scope>IDENTIFICATION</scope>
</reference>
<feature type="domain" description="Amino acid transporter transmembrane" evidence="7">
    <location>
        <begin position="54"/>
        <end position="444"/>
    </location>
</feature>
<keyword evidence="4 6" id="KW-0472">Membrane</keyword>
<feature type="transmembrane region" description="Helical" evidence="6">
    <location>
        <begin position="286"/>
        <end position="307"/>
    </location>
</feature>
<name>A0A1X7UU07_AMPQE</name>
<dbReference type="AlphaFoldDB" id="A0A1X7UU07"/>
<dbReference type="FunCoup" id="A0A1X7UU07">
    <property type="interactions" value="479"/>
</dbReference>
<evidence type="ECO:0000259" key="7">
    <source>
        <dbReference type="Pfam" id="PF01490"/>
    </source>
</evidence>
<dbReference type="PANTHER" id="PTHR22950:SF349">
    <property type="entry name" value="AMINO ACID TRANSPORTER TRANSMEMBRANE DOMAIN-CONTAINING PROTEIN"/>
    <property type="match status" value="1"/>
</dbReference>
<feature type="transmembrane region" description="Helical" evidence="6">
    <location>
        <begin position="205"/>
        <end position="225"/>
    </location>
</feature>
<proteinExistence type="predicted"/>
<dbReference type="OrthoDB" id="1684102at2759"/>
<evidence type="ECO:0000256" key="3">
    <source>
        <dbReference type="ARBA" id="ARBA00022989"/>
    </source>
</evidence>
<dbReference type="EnsemblMetazoa" id="Aqu2.1.31258_001">
    <property type="protein sequence ID" value="Aqu2.1.31258_001"/>
    <property type="gene ID" value="Aqu2.1.31258"/>
</dbReference>
<accession>A0A1X7UU07</accession>
<evidence type="ECO:0000313" key="8">
    <source>
        <dbReference type="EnsemblMetazoa" id="Aqu2.1.31258_001"/>
    </source>
</evidence>
<keyword evidence="3 6" id="KW-1133">Transmembrane helix</keyword>
<evidence type="ECO:0000256" key="2">
    <source>
        <dbReference type="ARBA" id="ARBA00022692"/>
    </source>
</evidence>
<sequence>MGGDSSAPWQVLALEMAMQDEEQRLTEYAADSDDEPKKLTKDSHTRSKKKDHKKSDIATFFHLLRANLGIWILTLPLAIKNGGYILGPIGMLIIGGMATYCLGRLVESSSKLCKWNEESSLTYSEAMQLALQEREASPRIVWIGKYTVNVSILISQLGFCSIYFVYFGLVLQEIFQQAFCVFISYKVFVAIAIFPLVLYSCLDNLAPLSFLTKIALTFGLTIVLYDEVHWFYDKKAALISNEEELNEIGTVFGISMLLGTTVFTFERTSTILSLESKMKTPSHAKPLVYLSMFIVTLWYTFFGVFGYLTYGENTMSSVIMNLCPQKIPITILMLLIKLLLIFSIFLSHSIQFYIPMNIIEPEIVRLFTQLAEKLPPMLIIYEDAMEKAVRIIYKTSLILFTAIVAMFISNLGDLLTLIGSLASTTLALIFPSIIHLLTFWKEREEDTKEDTKEDKKEERQKKTFTCIPLLFVIDIAVIMFGVIVFACGLIASMYSTVQDFTLIHDIYIACPGTCNFSNHQN</sequence>
<dbReference type="PANTHER" id="PTHR22950">
    <property type="entry name" value="AMINO ACID TRANSPORTER"/>
    <property type="match status" value="1"/>
</dbReference>
<feature type="transmembrane region" description="Helical" evidence="6">
    <location>
        <begin position="327"/>
        <end position="346"/>
    </location>
</feature>
<dbReference type="InterPro" id="IPR013057">
    <property type="entry name" value="AA_transpt_TM"/>
</dbReference>
<protein>
    <recommendedName>
        <fullName evidence="7">Amino acid transporter transmembrane domain-containing protein</fullName>
    </recommendedName>
</protein>
<feature type="transmembrane region" description="Helical" evidence="6">
    <location>
        <begin position="414"/>
        <end position="440"/>
    </location>
</feature>
<keyword evidence="2 6" id="KW-0812">Transmembrane</keyword>
<feature type="compositionally biased region" description="Basic and acidic residues" evidence="5">
    <location>
        <begin position="35"/>
        <end position="45"/>
    </location>
</feature>
<evidence type="ECO:0000256" key="5">
    <source>
        <dbReference type="SAM" id="MobiDB-lite"/>
    </source>
</evidence>
<feature type="transmembrane region" description="Helical" evidence="6">
    <location>
        <begin position="245"/>
        <end position="265"/>
    </location>
</feature>
<feature type="transmembrane region" description="Helical" evidence="6">
    <location>
        <begin position="469"/>
        <end position="494"/>
    </location>
</feature>
<evidence type="ECO:0000256" key="1">
    <source>
        <dbReference type="ARBA" id="ARBA00004141"/>
    </source>
</evidence>